<accession>T1HXX3</accession>
<dbReference type="AlphaFoldDB" id="T1HXX3"/>
<sequence length="66" mass="7991">MNMQEILAEAKAEFEQKKAVRVARRKLMRKQIKLLELIEERKKMNEKLTKNEEEIEGKYYFNANFA</sequence>
<dbReference type="EMBL" id="ACPB03009860">
    <property type="status" value="NOT_ANNOTATED_CDS"/>
    <property type="molecule type" value="Genomic_DNA"/>
</dbReference>
<dbReference type="Proteomes" id="UP000015103">
    <property type="component" value="Unassembled WGS sequence"/>
</dbReference>
<organism evidence="1 2">
    <name type="scientific">Rhodnius prolixus</name>
    <name type="common">Triatomid bug</name>
    <dbReference type="NCBI Taxonomy" id="13249"/>
    <lineage>
        <taxon>Eukaryota</taxon>
        <taxon>Metazoa</taxon>
        <taxon>Ecdysozoa</taxon>
        <taxon>Arthropoda</taxon>
        <taxon>Hexapoda</taxon>
        <taxon>Insecta</taxon>
        <taxon>Pterygota</taxon>
        <taxon>Neoptera</taxon>
        <taxon>Paraneoptera</taxon>
        <taxon>Hemiptera</taxon>
        <taxon>Heteroptera</taxon>
        <taxon>Panheteroptera</taxon>
        <taxon>Cimicomorpha</taxon>
        <taxon>Reduviidae</taxon>
        <taxon>Triatominae</taxon>
        <taxon>Rhodnius</taxon>
    </lineage>
</organism>
<evidence type="ECO:0000313" key="2">
    <source>
        <dbReference type="Proteomes" id="UP000015103"/>
    </source>
</evidence>
<dbReference type="HOGENOM" id="CLU_2834335_0_0_1"/>
<keyword evidence="2" id="KW-1185">Reference proteome</keyword>
<reference evidence="1" key="1">
    <citation type="submission" date="2015-05" db="UniProtKB">
        <authorList>
            <consortium name="EnsemblMetazoa"/>
        </authorList>
    </citation>
    <scope>IDENTIFICATION</scope>
</reference>
<dbReference type="EnsemblMetazoa" id="RPRC008893-RA">
    <property type="protein sequence ID" value="RPRC008893-PA"/>
    <property type="gene ID" value="RPRC008893"/>
</dbReference>
<name>T1HXX3_RHOPR</name>
<evidence type="ECO:0000313" key="1">
    <source>
        <dbReference type="EnsemblMetazoa" id="RPRC008893-PA"/>
    </source>
</evidence>
<dbReference type="InParanoid" id="T1HXX3"/>
<proteinExistence type="predicted"/>
<dbReference type="VEuPathDB" id="VectorBase:RPRC008893"/>
<protein>
    <submittedName>
        <fullName evidence="1">Uncharacterized protein</fullName>
    </submittedName>
</protein>